<feature type="coiled-coil region" evidence="1">
    <location>
        <begin position="77"/>
        <end position="104"/>
    </location>
</feature>
<proteinExistence type="predicted"/>
<keyword evidence="1" id="KW-0175">Coiled coil</keyword>
<organism evidence="2 3">
    <name type="scientific">Brachyspira aalborgi</name>
    <dbReference type="NCBI Taxonomy" id="29522"/>
    <lineage>
        <taxon>Bacteria</taxon>
        <taxon>Pseudomonadati</taxon>
        <taxon>Spirochaetota</taxon>
        <taxon>Spirochaetia</taxon>
        <taxon>Brachyspirales</taxon>
        <taxon>Brachyspiraceae</taxon>
        <taxon>Brachyspira</taxon>
    </lineage>
</organism>
<evidence type="ECO:0000313" key="2">
    <source>
        <dbReference type="EMBL" id="TXJ27868.1"/>
    </source>
</evidence>
<evidence type="ECO:0000313" key="3">
    <source>
        <dbReference type="Proteomes" id="UP000324336"/>
    </source>
</evidence>
<dbReference type="EMBL" id="SAYA01000003">
    <property type="protein sequence ID" value="TXJ27868.1"/>
    <property type="molecule type" value="Genomic_DNA"/>
</dbReference>
<reference evidence="2 3" key="1">
    <citation type="journal article" date="1992" name="Lakartidningen">
        <title>[Penicillin V and not amoxicillin is the first choice preparation in acute otitis].</title>
        <authorList>
            <person name="Kamme C."/>
            <person name="Lundgren K."/>
            <person name="Prellner K."/>
        </authorList>
    </citation>
    <scope>NUCLEOTIDE SEQUENCE [LARGE SCALE GENOMIC DNA]</scope>
    <source>
        <strain evidence="2 3">PC4597II</strain>
    </source>
</reference>
<gene>
    <name evidence="2" type="ORF">EPJ73_02460</name>
</gene>
<comment type="caution">
    <text evidence="2">The sequence shown here is derived from an EMBL/GenBank/DDBJ whole genome shotgun (WGS) entry which is preliminary data.</text>
</comment>
<dbReference type="RefSeq" id="WP_147557561.1">
    <property type="nucleotide sequence ID" value="NZ_SAXV01000014.1"/>
</dbReference>
<evidence type="ECO:0000256" key="1">
    <source>
        <dbReference type="SAM" id="Coils"/>
    </source>
</evidence>
<dbReference type="AlphaFoldDB" id="A0AB38Q2E8"/>
<name>A0AB38Q2E8_9SPIR</name>
<evidence type="ECO:0008006" key="4">
    <source>
        <dbReference type="Google" id="ProtNLM"/>
    </source>
</evidence>
<protein>
    <recommendedName>
        <fullName evidence="4">MerR family transcriptional regulator</fullName>
    </recommendedName>
</protein>
<accession>A0AB38Q2E8</accession>
<dbReference type="Proteomes" id="UP000324336">
    <property type="component" value="Unassembled WGS sequence"/>
</dbReference>
<sequence length="109" mass="13229">MERINGIRYYSLDDIIKILRDDYGIKKVCERKYNKVIQFFNERSIPYSNSKDTIELKLYSEDTLNDIMDYFYKNQKIKEYKNKIAELGEEIEELNNKYPVIKNIKRGKQ</sequence>